<name>A0A3M7SFZ6_BRAPC</name>
<gene>
    <name evidence="1" type="ORF">BpHYR1_027091</name>
</gene>
<protein>
    <submittedName>
        <fullName evidence="1">Uncharacterized protein</fullName>
    </submittedName>
</protein>
<comment type="caution">
    <text evidence="1">The sequence shown here is derived from an EMBL/GenBank/DDBJ whole genome shotgun (WGS) entry which is preliminary data.</text>
</comment>
<proteinExistence type="predicted"/>
<dbReference type="Proteomes" id="UP000276133">
    <property type="component" value="Unassembled WGS sequence"/>
</dbReference>
<accession>A0A3M7SFZ6</accession>
<sequence length="92" mass="10581">MIEPNRTDERHLGKMTKILRVVLSSCKFELITNPKYSILGTMFSFLPLKKKSYLKRIGPKKGDKIPPCFTPHSTLNRSERLSFRLTKALAES</sequence>
<evidence type="ECO:0000313" key="1">
    <source>
        <dbReference type="EMBL" id="RNA34692.1"/>
    </source>
</evidence>
<dbReference type="AlphaFoldDB" id="A0A3M7SFZ6"/>
<reference evidence="1 2" key="1">
    <citation type="journal article" date="2018" name="Sci. Rep.">
        <title>Genomic signatures of local adaptation to the degree of environmental predictability in rotifers.</title>
        <authorList>
            <person name="Franch-Gras L."/>
            <person name="Hahn C."/>
            <person name="Garcia-Roger E.M."/>
            <person name="Carmona M.J."/>
            <person name="Serra M."/>
            <person name="Gomez A."/>
        </authorList>
    </citation>
    <scope>NUCLEOTIDE SEQUENCE [LARGE SCALE GENOMIC DNA]</scope>
    <source>
        <strain evidence="1">HYR1</strain>
    </source>
</reference>
<keyword evidence="2" id="KW-1185">Reference proteome</keyword>
<organism evidence="1 2">
    <name type="scientific">Brachionus plicatilis</name>
    <name type="common">Marine rotifer</name>
    <name type="synonym">Brachionus muelleri</name>
    <dbReference type="NCBI Taxonomy" id="10195"/>
    <lineage>
        <taxon>Eukaryota</taxon>
        <taxon>Metazoa</taxon>
        <taxon>Spiralia</taxon>
        <taxon>Gnathifera</taxon>
        <taxon>Rotifera</taxon>
        <taxon>Eurotatoria</taxon>
        <taxon>Monogononta</taxon>
        <taxon>Pseudotrocha</taxon>
        <taxon>Ploima</taxon>
        <taxon>Brachionidae</taxon>
        <taxon>Brachionus</taxon>
    </lineage>
</organism>
<evidence type="ECO:0000313" key="2">
    <source>
        <dbReference type="Proteomes" id="UP000276133"/>
    </source>
</evidence>
<dbReference type="EMBL" id="REGN01001435">
    <property type="protein sequence ID" value="RNA34692.1"/>
    <property type="molecule type" value="Genomic_DNA"/>
</dbReference>